<reference evidence="7" key="1">
    <citation type="submission" date="2021-04" db="EMBL/GenBank/DDBJ databases">
        <title>Complete genome sequence for Sulfitobacter sp. strain JK7-1.</title>
        <authorList>
            <person name="Park S.-J."/>
        </authorList>
    </citation>
    <scope>NUCLEOTIDE SEQUENCE</scope>
    <source>
        <strain evidence="7">JK7-1</strain>
    </source>
</reference>
<evidence type="ECO:0000256" key="1">
    <source>
        <dbReference type="ARBA" id="ARBA00022485"/>
    </source>
</evidence>
<dbReference type="KEGG" id="sual:KDD17_15055"/>
<dbReference type="PANTHER" id="PTHR11061:SF49">
    <property type="entry name" value="23S RRNA (URACIL(1939)-C(5))-METHYLTRANSFERASE RLMD"/>
    <property type="match status" value="1"/>
</dbReference>
<protein>
    <submittedName>
        <fullName evidence="7">Class I SAM-dependent RNA methyltransferase</fullName>
    </submittedName>
</protein>
<dbReference type="AlphaFoldDB" id="A0A975PMA0"/>
<accession>A0A975PMA0</accession>
<keyword evidence="1" id="KW-0479">Metal-binding</keyword>
<dbReference type="CDD" id="cd02440">
    <property type="entry name" value="AdoMet_MTases"/>
    <property type="match status" value="1"/>
</dbReference>
<evidence type="ECO:0000256" key="6">
    <source>
        <dbReference type="PROSITE-ProRule" id="PRU01024"/>
    </source>
</evidence>
<dbReference type="InterPro" id="IPR012340">
    <property type="entry name" value="NA-bd_OB-fold"/>
</dbReference>
<feature type="binding site" evidence="6">
    <location>
        <position position="336"/>
    </location>
    <ligand>
        <name>S-adenosyl-L-methionine</name>
        <dbReference type="ChEBI" id="CHEBI:59789"/>
    </ligand>
</feature>
<dbReference type="GO" id="GO:0051536">
    <property type="term" value="F:iron-sulfur cluster binding"/>
    <property type="evidence" value="ECO:0007669"/>
    <property type="project" value="UniProtKB-KW"/>
</dbReference>
<dbReference type="EMBL" id="CP073581">
    <property type="protein sequence ID" value="QUJ76206.1"/>
    <property type="molecule type" value="Genomic_DNA"/>
</dbReference>
<dbReference type="InterPro" id="IPR010280">
    <property type="entry name" value="U5_MeTrfase_fam"/>
</dbReference>
<feature type="binding site" evidence="6">
    <location>
        <position position="268"/>
    </location>
    <ligand>
        <name>S-adenosyl-L-methionine</name>
        <dbReference type="ChEBI" id="CHEBI:59789"/>
    </ligand>
</feature>
<dbReference type="GO" id="GO:0070041">
    <property type="term" value="F:rRNA (uridine-C5-)-methyltransferase activity"/>
    <property type="evidence" value="ECO:0007669"/>
    <property type="project" value="TreeGrafter"/>
</dbReference>
<organism evidence="7 8">
    <name type="scientific">Sulfitobacter albidus</name>
    <dbReference type="NCBI Taxonomy" id="2829501"/>
    <lineage>
        <taxon>Bacteria</taxon>
        <taxon>Pseudomonadati</taxon>
        <taxon>Pseudomonadota</taxon>
        <taxon>Alphaproteobacteria</taxon>
        <taxon>Rhodobacterales</taxon>
        <taxon>Roseobacteraceae</taxon>
        <taxon>Sulfitobacter</taxon>
    </lineage>
</organism>
<dbReference type="PANTHER" id="PTHR11061">
    <property type="entry name" value="RNA M5U METHYLTRANSFERASE"/>
    <property type="match status" value="1"/>
</dbReference>
<keyword evidence="5" id="KW-0411">Iron-sulfur</keyword>
<gene>
    <name evidence="7" type="ORF">KDD17_15055</name>
</gene>
<evidence type="ECO:0000256" key="3">
    <source>
        <dbReference type="ARBA" id="ARBA00022679"/>
    </source>
</evidence>
<proteinExistence type="inferred from homology"/>
<keyword evidence="1" id="KW-0408">Iron</keyword>
<evidence type="ECO:0000313" key="7">
    <source>
        <dbReference type="EMBL" id="QUJ76206.1"/>
    </source>
</evidence>
<evidence type="ECO:0000313" key="8">
    <source>
        <dbReference type="Proteomes" id="UP000683291"/>
    </source>
</evidence>
<feature type="binding site" evidence="6">
    <location>
        <position position="288"/>
    </location>
    <ligand>
        <name>S-adenosyl-L-methionine</name>
        <dbReference type="ChEBI" id="CHEBI:59789"/>
    </ligand>
</feature>
<dbReference type="Gene3D" id="2.40.50.140">
    <property type="entry name" value="Nucleic acid-binding proteins"/>
    <property type="match status" value="1"/>
</dbReference>
<keyword evidence="3 6" id="KW-0808">Transferase</keyword>
<dbReference type="Proteomes" id="UP000683291">
    <property type="component" value="Chromosome 1"/>
</dbReference>
<feature type="active site" description="Nucleophile" evidence="6">
    <location>
        <position position="362"/>
    </location>
</feature>
<dbReference type="Gene3D" id="3.40.50.150">
    <property type="entry name" value="Vaccinia Virus protein VP39"/>
    <property type="match status" value="1"/>
</dbReference>
<dbReference type="GO" id="GO:0070475">
    <property type="term" value="P:rRNA base methylation"/>
    <property type="evidence" value="ECO:0007669"/>
    <property type="project" value="TreeGrafter"/>
</dbReference>
<dbReference type="PROSITE" id="PS51687">
    <property type="entry name" value="SAM_MT_RNA_M5U"/>
    <property type="match status" value="1"/>
</dbReference>
<feature type="binding site" evidence="6">
    <location>
        <position position="241"/>
    </location>
    <ligand>
        <name>S-adenosyl-L-methionine</name>
        <dbReference type="ChEBI" id="CHEBI:59789"/>
    </ligand>
</feature>
<evidence type="ECO:0000256" key="5">
    <source>
        <dbReference type="ARBA" id="ARBA00023014"/>
    </source>
</evidence>
<evidence type="ECO:0000256" key="2">
    <source>
        <dbReference type="ARBA" id="ARBA00022603"/>
    </source>
</evidence>
<dbReference type="Gene3D" id="2.40.50.1070">
    <property type="match status" value="1"/>
</dbReference>
<keyword evidence="4 6" id="KW-0949">S-adenosyl-L-methionine</keyword>
<keyword evidence="2 6" id="KW-0489">Methyltransferase</keyword>
<dbReference type="Pfam" id="PF05958">
    <property type="entry name" value="tRNA_U5-meth_tr"/>
    <property type="match status" value="1"/>
</dbReference>
<keyword evidence="8" id="KW-1185">Reference proteome</keyword>
<keyword evidence="1" id="KW-0004">4Fe-4S</keyword>
<sequence length="405" mass="43010">MTEYTIQRLGQHGDGIAPGPLFAPMTLPGEVISATPQGDQLSDIRILTPSADRVSPPCRHFKSCGGCQLQHAADPLVAAWKTDGIIRALGAQGIEAEVRPIVTSPRNSRRRATLAARRTKKGAMVGFHGRASGTIIEIPDCQLLDSALMPAIPLAEALAISGASRKAPLALTVTVGESGLDVSVTGGKTLDGPLRQTLAAICEAHGCDRLTWEDETVAQRTPPVVRFDGIGVTPPPGGFLQATVHGEESLRRAVTEAVGEAARIVDLFAGCGTFALPLARGAEVTAVEGSADMIAALDHGWRQAKGLKTLRAVARDLFRRPLLPDEFKKIDAVVIDPPRAGAEAQTAEIARAQVPRIAFVSCNPVTFARDANILISAGYRLDWVQPVDQFRWSAHTELAAQFTLT</sequence>
<comment type="similarity">
    <text evidence="6">Belongs to the class I-like SAM-binding methyltransferase superfamily. RNA M5U methyltransferase family.</text>
</comment>
<dbReference type="InterPro" id="IPR029063">
    <property type="entry name" value="SAM-dependent_MTases_sf"/>
</dbReference>
<evidence type="ECO:0000256" key="4">
    <source>
        <dbReference type="ARBA" id="ARBA00022691"/>
    </source>
</evidence>
<dbReference type="SUPFAM" id="SSF53335">
    <property type="entry name" value="S-adenosyl-L-methionine-dependent methyltransferases"/>
    <property type="match status" value="1"/>
</dbReference>
<dbReference type="RefSeq" id="WP_212704404.1">
    <property type="nucleotide sequence ID" value="NZ_CP073581.1"/>
</dbReference>
<name>A0A975PMA0_9RHOB</name>